<protein>
    <submittedName>
        <fullName evidence="1">Uncharacterized protein</fullName>
    </submittedName>
</protein>
<sequence>MDSRSTSANEYRYVFTPTNSGTTFIEMVLPAPNSENSAASSKIVDASSPEPELSTYNTSIYRSSSKSSVMLTTSPSTGHTIFTDGGNGSGVGVSKVASMPNNEKPVIAQLSSWNPCPGAMENFAFPLTLTISSSSLTIRIAAAGISSTMTPVGSFSNMIVPAISNISSTDRTRSPLNSNFSEASSYCIDVVIRFEFCSFSSSFRVKKWIGNINLFINGLTGGIDINGNIAAGAKTFQTNQCNSA</sequence>
<name>A0A1V1NUI6_9BACT</name>
<organism evidence="1 2">
    <name type="scientific">Candidatus Magnetoglobus multicellularis str. Araruama</name>
    <dbReference type="NCBI Taxonomy" id="890399"/>
    <lineage>
        <taxon>Bacteria</taxon>
        <taxon>Pseudomonadati</taxon>
        <taxon>Thermodesulfobacteriota</taxon>
        <taxon>Desulfobacteria</taxon>
        <taxon>Desulfobacterales</taxon>
        <taxon>Desulfobacteraceae</taxon>
        <taxon>Candidatus Magnetoglobus</taxon>
    </lineage>
</organism>
<gene>
    <name evidence="1" type="ORF">OMM_05746</name>
</gene>
<dbReference type="AlphaFoldDB" id="A0A1V1NUI6"/>
<accession>A0A1V1NUI6</accession>
<evidence type="ECO:0000313" key="2">
    <source>
        <dbReference type="Proteomes" id="UP000189670"/>
    </source>
</evidence>
<dbReference type="EMBL" id="ATBP01002135">
    <property type="protein sequence ID" value="ETR66240.1"/>
    <property type="molecule type" value="Genomic_DNA"/>
</dbReference>
<evidence type="ECO:0000313" key="1">
    <source>
        <dbReference type="EMBL" id="ETR66240.1"/>
    </source>
</evidence>
<dbReference type="Proteomes" id="UP000189670">
    <property type="component" value="Unassembled WGS sequence"/>
</dbReference>
<reference evidence="2" key="1">
    <citation type="submission" date="2012-11" db="EMBL/GenBank/DDBJ databases">
        <authorList>
            <person name="Lucero-Rivera Y.E."/>
            <person name="Tovar-Ramirez D."/>
        </authorList>
    </citation>
    <scope>NUCLEOTIDE SEQUENCE [LARGE SCALE GENOMIC DNA]</scope>
    <source>
        <strain evidence="2">Araruama</strain>
    </source>
</reference>
<comment type="caution">
    <text evidence="1">The sequence shown here is derived from an EMBL/GenBank/DDBJ whole genome shotgun (WGS) entry which is preliminary data.</text>
</comment>
<proteinExistence type="predicted"/>